<dbReference type="Proteomes" id="UP000509594">
    <property type="component" value="Chromosome"/>
</dbReference>
<dbReference type="PANTHER" id="PTHR46470">
    <property type="entry name" value="N-ACYLNEURAMINATE-9-PHOSPHATASE"/>
    <property type="match status" value="1"/>
</dbReference>
<sequence>MFADRQYPVHKNNIRGIIFDMDNTLFDFVEAKISACTAIIEHIGNGDGHELFNYFRRGIHGFESTENISDYMKDNGLFSENRFLECCGIYEKEKLRSVRLYPGVRNTITKLRSMDIMLGILTDAEMKNARARLEKVRLYDHFDSLFTFDITGSKKPSHGAFTYALDSMKLEASETLFVGDSLRRDIAPSRRLGMLTAHAIYGDRNTDMDRENIEEKPDHVLNNFSDILELIKDGDEDEEHEL</sequence>
<dbReference type="NCBIfam" id="TIGR01549">
    <property type="entry name" value="HAD-SF-IA-v1"/>
    <property type="match status" value="1"/>
</dbReference>
<evidence type="ECO:0000313" key="7">
    <source>
        <dbReference type="Proteomes" id="UP000509594"/>
    </source>
</evidence>
<dbReference type="InterPro" id="IPR023214">
    <property type="entry name" value="HAD_sf"/>
</dbReference>
<dbReference type="InterPro" id="IPR051400">
    <property type="entry name" value="HAD-like_hydrolase"/>
</dbReference>
<dbReference type="InterPro" id="IPR006439">
    <property type="entry name" value="HAD-SF_hydro_IA"/>
</dbReference>
<keyword evidence="3" id="KW-0479">Metal-binding</keyword>
<organism evidence="6 7">
    <name type="scientific">Methanolobus zinderi</name>
    <dbReference type="NCBI Taxonomy" id="536044"/>
    <lineage>
        <taxon>Archaea</taxon>
        <taxon>Methanobacteriati</taxon>
        <taxon>Methanobacteriota</taxon>
        <taxon>Stenosarchaea group</taxon>
        <taxon>Methanomicrobia</taxon>
        <taxon>Methanosarcinales</taxon>
        <taxon>Methanosarcinaceae</taxon>
        <taxon>Methanolobus</taxon>
    </lineage>
</organism>
<proteinExistence type="inferred from homology"/>
<dbReference type="PRINTS" id="PR00413">
    <property type="entry name" value="HADHALOGNASE"/>
</dbReference>
<dbReference type="GO" id="GO:0044281">
    <property type="term" value="P:small molecule metabolic process"/>
    <property type="evidence" value="ECO:0007669"/>
    <property type="project" value="UniProtKB-ARBA"/>
</dbReference>
<evidence type="ECO:0000256" key="2">
    <source>
        <dbReference type="ARBA" id="ARBA00007958"/>
    </source>
</evidence>
<reference evidence="6 7" key="1">
    <citation type="submission" date="2020-06" db="EMBL/GenBank/DDBJ databases">
        <title>Methanolobus halotolerans sp. nov., isolated from a saline lake Tus in Siberia.</title>
        <authorList>
            <person name="Shen Y."/>
            <person name="Chen S.-C."/>
            <person name="Lai M.-C."/>
            <person name="Huang H.-H."/>
            <person name="Chiu H.-H."/>
            <person name="Tang S.-L."/>
            <person name="Rogozin D.Y."/>
            <person name="Degermendzhy A.G."/>
        </authorList>
    </citation>
    <scope>NUCLEOTIDE SEQUENCE [LARGE SCALE GENOMIC DNA]</scope>
    <source>
        <strain evidence="6 7">DSM 21339</strain>
    </source>
</reference>
<dbReference type="InterPro" id="IPR036412">
    <property type="entry name" value="HAD-like_sf"/>
</dbReference>
<protein>
    <submittedName>
        <fullName evidence="6">HAD family hydrolase</fullName>
    </submittedName>
</protein>
<evidence type="ECO:0000313" key="6">
    <source>
        <dbReference type="EMBL" id="QLC49363.1"/>
    </source>
</evidence>
<dbReference type="InterPro" id="IPR041492">
    <property type="entry name" value="HAD_2"/>
</dbReference>
<dbReference type="OrthoDB" id="27736at2157"/>
<dbReference type="Gene3D" id="3.40.50.1000">
    <property type="entry name" value="HAD superfamily/HAD-like"/>
    <property type="match status" value="1"/>
</dbReference>
<dbReference type="SFLD" id="SFLDS00003">
    <property type="entry name" value="Haloacid_Dehalogenase"/>
    <property type="match status" value="1"/>
</dbReference>
<dbReference type="NCBIfam" id="TIGR01509">
    <property type="entry name" value="HAD-SF-IA-v3"/>
    <property type="match status" value="1"/>
</dbReference>
<dbReference type="EMBL" id="CP058215">
    <property type="protein sequence ID" value="QLC49363.1"/>
    <property type="molecule type" value="Genomic_DNA"/>
</dbReference>
<comment type="similarity">
    <text evidence="2">Belongs to the HAD-like hydrolase superfamily.</text>
</comment>
<dbReference type="PANTHER" id="PTHR46470:SF2">
    <property type="entry name" value="GLYCERALDEHYDE 3-PHOSPHATE PHOSPHATASE"/>
    <property type="match status" value="1"/>
</dbReference>
<evidence type="ECO:0000256" key="3">
    <source>
        <dbReference type="ARBA" id="ARBA00022723"/>
    </source>
</evidence>
<name>A0A7D5I464_9EURY</name>
<accession>A0A7D5I464</accession>
<evidence type="ECO:0000256" key="4">
    <source>
        <dbReference type="ARBA" id="ARBA00022801"/>
    </source>
</evidence>
<dbReference type="Gene3D" id="1.10.150.520">
    <property type="match status" value="1"/>
</dbReference>
<dbReference type="KEGG" id="mzi:HWN40_03335"/>
<gene>
    <name evidence="6" type="ORF">HWN40_03335</name>
</gene>
<keyword evidence="7" id="KW-1185">Reference proteome</keyword>
<dbReference type="SUPFAM" id="SSF56784">
    <property type="entry name" value="HAD-like"/>
    <property type="match status" value="1"/>
</dbReference>
<dbReference type="GO" id="GO:0046872">
    <property type="term" value="F:metal ion binding"/>
    <property type="evidence" value="ECO:0007669"/>
    <property type="project" value="UniProtKB-KW"/>
</dbReference>
<comment type="cofactor">
    <cofactor evidence="1">
        <name>Mg(2+)</name>
        <dbReference type="ChEBI" id="CHEBI:18420"/>
    </cofactor>
</comment>
<evidence type="ECO:0000256" key="5">
    <source>
        <dbReference type="ARBA" id="ARBA00022842"/>
    </source>
</evidence>
<dbReference type="Pfam" id="PF13419">
    <property type="entry name" value="HAD_2"/>
    <property type="match status" value="1"/>
</dbReference>
<dbReference type="AlphaFoldDB" id="A0A7D5I464"/>
<dbReference type="RefSeq" id="WP_176964426.1">
    <property type="nucleotide sequence ID" value="NZ_CP058215.1"/>
</dbReference>
<keyword evidence="4 6" id="KW-0378">Hydrolase</keyword>
<evidence type="ECO:0000256" key="1">
    <source>
        <dbReference type="ARBA" id="ARBA00001946"/>
    </source>
</evidence>
<dbReference type="GO" id="GO:0016791">
    <property type="term" value="F:phosphatase activity"/>
    <property type="evidence" value="ECO:0007669"/>
    <property type="project" value="TreeGrafter"/>
</dbReference>
<dbReference type="SFLD" id="SFLDG01129">
    <property type="entry name" value="C1.5:_HAD__Beta-PGM__Phosphata"/>
    <property type="match status" value="1"/>
</dbReference>
<dbReference type="GeneID" id="55820676"/>
<keyword evidence="5" id="KW-0460">Magnesium</keyword>